<dbReference type="AlphaFoldDB" id="I1BGQ4"/>
<name>I1BGQ4_RHIO9</name>
<evidence type="ECO:0000313" key="1">
    <source>
        <dbReference type="EMBL" id="EIE75384.1"/>
    </source>
</evidence>
<protein>
    <submittedName>
        <fullName evidence="1">Uncharacterized protein</fullName>
    </submittedName>
</protein>
<dbReference type="RefSeq" id="XP_067510780.1">
    <property type="nucleotide sequence ID" value="XM_067654679.1"/>
</dbReference>
<keyword evidence="2" id="KW-1185">Reference proteome</keyword>
<reference evidence="1 2" key="1">
    <citation type="journal article" date="2009" name="PLoS Genet.">
        <title>Genomic analysis of the basal lineage fungus Rhizopus oryzae reveals a whole-genome duplication.</title>
        <authorList>
            <person name="Ma L.-J."/>
            <person name="Ibrahim A.S."/>
            <person name="Skory C."/>
            <person name="Grabherr M.G."/>
            <person name="Burger G."/>
            <person name="Butler M."/>
            <person name="Elias M."/>
            <person name="Idnurm A."/>
            <person name="Lang B.F."/>
            <person name="Sone T."/>
            <person name="Abe A."/>
            <person name="Calvo S.E."/>
            <person name="Corrochano L.M."/>
            <person name="Engels R."/>
            <person name="Fu J."/>
            <person name="Hansberg W."/>
            <person name="Kim J.-M."/>
            <person name="Kodira C.D."/>
            <person name="Koehrsen M.J."/>
            <person name="Liu B."/>
            <person name="Miranda-Saavedra D."/>
            <person name="O'Leary S."/>
            <person name="Ortiz-Castellanos L."/>
            <person name="Poulter R."/>
            <person name="Rodriguez-Romero J."/>
            <person name="Ruiz-Herrera J."/>
            <person name="Shen Y.-Q."/>
            <person name="Zeng Q."/>
            <person name="Galagan J."/>
            <person name="Birren B.W."/>
            <person name="Cuomo C.A."/>
            <person name="Wickes B.L."/>
        </authorList>
    </citation>
    <scope>NUCLEOTIDE SEQUENCE [LARGE SCALE GENOMIC DNA]</scope>
    <source>
        <strain evidence="2">RA 99-880 / ATCC MYA-4621 / FGSC 9543 / NRRL 43880</strain>
    </source>
</reference>
<evidence type="ECO:0000313" key="2">
    <source>
        <dbReference type="Proteomes" id="UP000009138"/>
    </source>
</evidence>
<sequence>MSAKVANPSSKENVFLFIPNLIGKVNKCTCLLLIQCSKFGSVLDMVTDR</sequence>
<organism evidence="1 2">
    <name type="scientific">Rhizopus delemar (strain RA 99-880 / ATCC MYA-4621 / FGSC 9543 / NRRL 43880)</name>
    <name type="common">Mucormycosis agent</name>
    <name type="synonym">Rhizopus arrhizus var. delemar</name>
    <dbReference type="NCBI Taxonomy" id="246409"/>
    <lineage>
        <taxon>Eukaryota</taxon>
        <taxon>Fungi</taxon>
        <taxon>Fungi incertae sedis</taxon>
        <taxon>Mucoromycota</taxon>
        <taxon>Mucoromycotina</taxon>
        <taxon>Mucoromycetes</taxon>
        <taxon>Mucorales</taxon>
        <taxon>Mucorineae</taxon>
        <taxon>Rhizopodaceae</taxon>
        <taxon>Rhizopus</taxon>
    </lineage>
</organism>
<dbReference type="Proteomes" id="UP000009138">
    <property type="component" value="Unassembled WGS sequence"/>
</dbReference>
<dbReference type="VEuPathDB" id="FungiDB:RO3G_00088"/>
<accession>I1BGQ4</accession>
<proteinExistence type="predicted"/>
<dbReference type="EMBL" id="CH476732">
    <property type="protein sequence ID" value="EIE75384.1"/>
    <property type="molecule type" value="Genomic_DNA"/>
</dbReference>
<dbReference type="InParanoid" id="I1BGQ4"/>
<gene>
    <name evidence="1" type="ORF">RO3G_00088</name>
</gene>
<dbReference type="GeneID" id="93607060"/>